<dbReference type="Proteomes" id="UP001469089">
    <property type="component" value="Unassembled WGS sequence"/>
</dbReference>
<keyword evidence="3" id="KW-1185">Reference proteome</keyword>
<dbReference type="EMBL" id="JAOALG010000001">
    <property type="protein sequence ID" value="MEQ5838022.1"/>
    <property type="molecule type" value="Genomic_DNA"/>
</dbReference>
<feature type="domain" description="N-acetyltransferase" evidence="1">
    <location>
        <begin position="10"/>
        <end position="142"/>
    </location>
</feature>
<dbReference type="PANTHER" id="PTHR43233:SF1">
    <property type="entry name" value="FAMILY N-ACETYLTRANSFERASE, PUTATIVE (AFU_ORTHOLOGUE AFUA_6G03350)-RELATED"/>
    <property type="match status" value="1"/>
</dbReference>
<organism evidence="2 3">
    <name type="scientific">Paraburkholderia acidicola</name>
    <dbReference type="NCBI Taxonomy" id="1912599"/>
    <lineage>
        <taxon>Bacteria</taxon>
        <taxon>Pseudomonadati</taxon>
        <taxon>Pseudomonadota</taxon>
        <taxon>Betaproteobacteria</taxon>
        <taxon>Burkholderiales</taxon>
        <taxon>Burkholderiaceae</taxon>
        <taxon>Paraburkholderia</taxon>
    </lineage>
</organism>
<gene>
    <name evidence="2" type="ORF">N0A02_01035</name>
</gene>
<protein>
    <submittedName>
        <fullName evidence="2">GNAT family N-acetyltransferase</fullName>
    </submittedName>
</protein>
<dbReference type="PROSITE" id="PS51186">
    <property type="entry name" value="GNAT"/>
    <property type="match status" value="1"/>
</dbReference>
<comment type="caution">
    <text evidence="2">The sequence shown here is derived from an EMBL/GenBank/DDBJ whole genome shotgun (WGS) entry which is preliminary data.</text>
</comment>
<accession>A0ABV1LFC8</accession>
<dbReference type="InterPro" id="IPR016181">
    <property type="entry name" value="Acyl_CoA_acyltransferase"/>
</dbReference>
<evidence type="ECO:0000259" key="1">
    <source>
        <dbReference type="PROSITE" id="PS51186"/>
    </source>
</evidence>
<dbReference type="Gene3D" id="3.40.630.30">
    <property type="match status" value="1"/>
</dbReference>
<proteinExistence type="predicted"/>
<dbReference type="RefSeq" id="WP_349540929.1">
    <property type="nucleotide sequence ID" value="NZ_JAOALG010000001.1"/>
</dbReference>
<dbReference type="CDD" id="cd04301">
    <property type="entry name" value="NAT_SF"/>
    <property type="match status" value="1"/>
</dbReference>
<dbReference type="SUPFAM" id="SSF55729">
    <property type="entry name" value="Acyl-CoA N-acyltransferases (Nat)"/>
    <property type="match status" value="1"/>
</dbReference>
<sequence length="148" mass="17023">MSTQPAADEYQISTDTQRLDVGMIHRFLSEESYWSLGIPRATVERAIQHSLCFGAYCQNEQVGFARVVTDRTTFALLADVFVLKDHRGKGLSKRLMQHVVEHEDLQGLRRLLLLTSDAHGLYKQYGFKELANPARFMEIFRPDIYRSS</sequence>
<evidence type="ECO:0000313" key="2">
    <source>
        <dbReference type="EMBL" id="MEQ5838022.1"/>
    </source>
</evidence>
<dbReference type="Pfam" id="PF13508">
    <property type="entry name" value="Acetyltransf_7"/>
    <property type="match status" value="1"/>
</dbReference>
<reference evidence="2 3" key="1">
    <citation type="journal article" date="2024" name="Chem. Sci.">
        <title>Discovery of a lagriamide polyketide by integrated genome mining, isotopic labeling, and untargeted metabolomics.</title>
        <authorList>
            <person name="Fergusson C.H."/>
            <person name="Saulog J."/>
            <person name="Paulo B.S."/>
            <person name="Wilson D.M."/>
            <person name="Liu D.Y."/>
            <person name="Morehouse N.J."/>
            <person name="Waterworth S."/>
            <person name="Barkei J."/>
            <person name="Gray C.A."/>
            <person name="Kwan J.C."/>
            <person name="Eustaquio A.S."/>
            <person name="Linington R.G."/>
        </authorList>
    </citation>
    <scope>NUCLEOTIDE SEQUENCE [LARGE SCALE GENOMIC DNA]</scope>
    <source>
        <strain evidence="2 3">RL17-338-BIF-B</strain>
    </source>
</reference>
<dbReference type="PANTHER" id="PTHR43233">
    <property type="entry name" value="FAMILY N-ACETYLTRANSFERASE, PUTATIVE (AFU_ORTHOLOGUE AFUA_6G03350)-RELATED"/>
    <property type="match status" value="1"/>
</dbReference>
<dbReference type="InterPro" id="IPR053144">
    <property type="entry name" value="Acetyltransferase_Butenolide"/>
</dbReference>
<dbReference type="InterPro" id="IPR000182">
    <property type="entry name" value="GNAT_dom"/>
</dbReference>
<name>A0ABV1LFC8_9BURK</name>
<evidence type="ECO:0000313" key="3">
    <source>
        <dbReference type="Proteomes" id="UP001469089"/>
    </source>
</evidence>